<keyword evidence="1" id="KW-0472">Membrane</keyword>
<feature type="transmembrane region" description="Helical" evidence="1">
    <location>
        <begin position="97"/>
        <end position="116"/>
    </location>
</feature>
<evidence type="ECO:0000256" key="1">
    <source>
        <dbReference type="SAM" id="Phobius"/>
    </source>
</evidence>
<name>A0ABX2VCU6_9BACL</name>
<keyword evidence="3" id="KW-1185">Reference proteome</keyword>
<reference evidence="2 3" key="1">
    <citation type="submission" date="2016-03" db="EMBL/GenBank/DDBJ databases">
        <authorList>
            <person name="Cho S.-Y."/>
            <person name="Lim S."/>
            <person name="Kim H."/>
            <person name="Soh E.H."/>
            <person name="Moon J.S."/>
        </authorList>
    </citation>
    <scope>NUCLEOTIDE SEQUENCE [LARGE SCALE GENOMIC DNA]</scope>
    <source>
        <strain evidence="2 3">KCTC 3810</strain>
    </source>
</reference>
<protein>
    <submittedName>
        <fullName evidence="2">Uncharacterized protein</fullName>
    </submittedName>
</protein>
<dbReference type="Proteomes" id="UP000078447">
    <property type="component" value="Unassembled WGS sequence"/>
</dbReference>
<dbReference type="EMBL" id="LVVL01000001">
    <property type="protein sequence ID" value="OAN15584.1"/>
    <property type="molecule type" value="Genomic_DNA"/>
</dbReference>
<keyword evidence="1" id="KW-1133">Transmembrane helix</keyword>
<comment type="caution">
    <text evidence="2">The sequence shown here is derived from an EMBL/GenBank/DDBJ whole genome shotgun (WGS) entry which is preliminary data.</text>
</comment>
<sequence length="227" mass="25993">MLTSVRLKLGLFLSLTLLVLLVIKSFVPRLMNTFISLFDSKTDSSCTSRCGDTMADLPLPSDPLTIRLDPIVEVVSTEPEPALLRTGFDSLIVAPPYPFIFILLALLSCVLLVYYIKVVRPNHFASLAFSTSRVQVIHYPDHDLPAEDIRQHVLLFNRRLPVALQRREQETMTEWFDRIEFPSPVSPHYLEVRYSERGSIPLHQLTFFKQTTEDFLRRLASQTVCSK</sequence>
<evidence type="ECO:0000313" key="2">
    <source>
        <dbReference type="EMBL" id="OAN15584.1"/>
    </source>
</evidence>
<evidence type="ECO:0000313" key="3">
    <source>
        <dbReference type="Proteomes" id="UP000078447"/>
    </source>
</evidence>
<keyword evidence="1" id="KW-0812">Transmembrane</keyword>
<dbReference type="RefSeq" id="WP_028106409.1">
    <property type="nucleotide sequence ID" value="NZ_LVVL01000001.1"/>
</dbReference>
<proteinExistence type="predicted"/>
<organism evidence="2 3">
    <name type="scientific">Exiguobacterium undae</name>
    <dbReference type="NCBI Taxonomy" id="169177"/>
    <lineage>
        <taxon>Bacteria</taxon>
        <taxon>Bacillati</taxon>
        <taxon>Bacillota</taxon>
        <taxon>Bacilli</taxon>
        <taxon>Bacillales</taxon>
        <taxon>Bacillales Family XII. Incertae Sedis</taxon>
        <taxon>Exiguobacterium</taxon>
    </lineage>
</organism>
<accession>A0ABX2VCU6</accession>
<gene>
    <name evidence="2" type="ORF">A3783_06510</name>
</gene>